<comment type="caution">
    <text evidence="2">The sequence shown here is derived from an EMBL/GenBank/DDBJ whole genome shotgun (WGS) entry which is preliminary data.</text>
</comment>
<evidence type="ECO:0000313" key="3">
    <source>
        <dbReference type="Proteomes" id="UP000316123"/>
    </source>
</evidence>
<dbReference type="OrthoDB" id="6901219at2"/>
<dbReference type="EMBL" id="VFEQ01000025">
    <property type="protein sequence ID" value="TWR52303.1"/>
    <property type="molecule type" value="Genomic_DNA"/>
</dbReference>
<evidence type="ECO:0000313" key="2">
    <source>
        <dbReference type="EMBL" id="TWR52303.1"/>
    </source>
</evidence>
<proteinExistence type="predicted"/>
<dbReference type="RefSeq" id="WP_143045107.1">
    <property type="nucleotide sequence ID" value="NZ_FNSU01000002.1"/>
</dbReference>
<organism evidence="2 3">
    <name type="scientific">Pseudomonas marginalis</name>
    <name type="common">Pseudomonas panacis</name>
    <dbReference type="NCBI Taxonomy" id="298"/>
    <lineage>
        <taxon>Bacteria</taxon>
        <taxon>Pseudomonadati</taxon>
        <taxon>Pseudomonadota</taxon>
        <taxon>Gammaproteobacteria</taxon>
        <taxon>Pseudomonadales</taxon>
        <taxon>Pseudomonadaceae</taxon>
        <taxon>Pseudomonas</taxon>
    </lineage>
</organism>
<sequence>MIAALSRTAPIDRKDPPKRVLYLSLVAISPCLVLGALWKQGDLTMVSSAMTLAASALLLLNLERIQDYVRPEWAREYEAKLAPLQARLLEQDLSASERELVLNRIEDLNDRYHLVTSPAVTYRWIKRMGAAMGSIAQFLRSSSH</sequence>
<feature type="transmembrane region" description="Helical" evidence="1">
    <location>
        <begin position="44"/>
        <end position="62"/>
    </location>
</feature>
<protein>
    <submittedName>
        <fullName evidence="2">Uncharacterized protein</fullName>
    </submittedName>
</protein>
<feature type="transmembrane region" description="Helical" evidence="1">
    <location>
        <begin position="20"/>
        <end position="38"/>
    </location>
</feature>
<accession>A0A9X9BMF5</accession>
<name>A0A9X9BMF5_PSEMA</name>
<gene>
    <name evidence="2" type="ORF">FIV41_26445</name>
</gene>
<evidence type="ECO:0000256" key="1">
    <source>
        <dbReference type="SAM" id="Phobius"/>
    </source>
</evidence>
<reference evidence="2 3" key="1">
    <citation type="submission" date="2019-06" db="EMBL/GenBank/DDBJ databases">
        <title>Pseudomonas bimorpha sp. nov. isolated from bovine raw milk and skim milk concentrate.</title>
        <authorList>
            <person name="Hofmann K."/>
            <person name="Huptas C."/>
            <person name="Doll E."/>
            <person name="Scherer S."/>
            <person name="Wenning M."/>
        </authorList>
    </citation>
    <scope>NUCLEOTIDE SEQUENCE [LARGE SCALE GENOMIC DNA]</scope>
    <source>
        <strain evidence="2 3">DSM 13124</strain>
    </source>
</reference>
<keyword evidence="1" id="KW-0472">Membrane</keyword>
<dbReference type="AlphaFoldDB" id="A0A9X9BMF5"/>
<dbReference type="Proteomes" id="UP000316123">
    <property type="component" value="Unassembled WGS sequence"/>
</dbReference>
<keyword evidence="1" id="KW-1133">Transmembrane helix</keyword>
<keyword evidence="1" id="KW-0812">Transmembrane</keyword>